<keyword evidence="7 8" id="KW-0472">Membrane</keyword>
<dbReference type="PROSITE" id="PS50850">
    <property type="entry name" value="MFS"/>
    <property type="match status" value="1"/>
</dbReference>
<dbReference type="NCBIfam" id="TIGR00711">
    <property type="entry name" value="efflux_EmrB"/>
    <property type="match status" value="1"/>
</dbReference>
<evidence type="ECO:0000256" key="1">
    <source>
        <dbReference type="ARBA" id="ARBA00004651"/>
    </source>
</evidence>
<feature type="domain" description="Major facilitator superfamily (MFS) profile" evidence="9">
    <location>
        <begin position="26"/>
        <end position="475"/>
    </location>
</feature>
<keyword evidence="11" id="KW-1185">Reference proteome</keyword>
<keyword evidence="3" id="KW-0813">Transport</keyword>
<accession>A0ABS5KPM0</accession>
<dbReference type="SUPFAM" id="SSF103473">
    <property type="entry name" value="MFS general substrate transporter"/>
    <property type="match status" value="1"/>
</dbReference>
<dbReference type="Proteomes" id="UP000730482">
    <property type="component" value="Unassembled WGS sequence"/>
</dbReference>
<dbReference type="InterPro" id="IPR036259">
    <property type="entry name" value="MFS_trans_sf"/>
</dbReference>
<keyword evidence="6 8" id="KW-1133">Transmembrane helix</keyword>
<comment type="caution">
    <text evidence="10">The sequence shown here is derived from an EMBL/GenBank/DDBJ whole genome shotgun (WGS) entry which is preliminary data.</text>
</comment>
<reference evidence="10 11" key="1">
    <citation type="submission" date="2020-02" db="EMBL/GenBank/DDBJ databases">
        <title>Acidophilic actinobacteria isolated from forest soil.</title>
        <authorList>
            <person name="Golinska P."/>
        </authorList>
    </citation>
    <scope>NUCLEOTIDE SEQUENCE [LARGE SCALE GENOMIC DNA]</scope>
    <source>
        <strain evidence="10 11">NL8</strain>
    </source>
</reference>
<dbReference type="RefSeq" id="WP_212009539.1">
    <property type="nucleotide sequence ID" value="NZ_JAAFYZ010000038.1"/>
</dbReference>
<feature type="transmembrane region" description="Helical" evidence="8">
    <location>
        <begin position="243"/>
        <end position="262"/>
    </location>
</feature>
<feature type="transmembrane region" description="Helical" evidence="8">
    <location>
        <begin position="24"/>
        <end position="48"/>
    </location>
</feature>
<feature type="transmembrane region" description="Helical" evidence="8">
    <location>
        <begin position="180"/>
        <end position="201"/>
    </location>
</feature>
<protein>
    <submittedName>
        <fullName evidence="10">DHA2 family efflux MFS transporter permease subunit</fullName>
    </submittedName>
</protein>
<evidence type="ECO:0000256" key="7">
    <source>
        <dbReference type="ARBA" id="ARBA00023136"/>
    </source>
</evidence>
<feature type="transmembrane region" description="Helical" evidence="8">
    <location>
        <begin position="117"/>
        <end position="139"/>
    </location>
</feature>
<dbReference type="InterPro" id="IPR020846">
    <property type="entry name" value="MFS_dom"/>
</dbReference>
<dbReference type="EMBL" id="JAAFYZ010000038">
    <property type="protein sequence ID" value="MBS2547960.1"/>
    <property type="molecule type" value="Genomic_DNA"/>
</dbReference>
<dbReference type="InterPro" id="IPR011701">
    <property type="entry name" value="MFS"/>
</dbReference>
<dbReference type="Gene3D" id="1.20.1250.20">
    <property type="entry name" value="MFS general substrate transporter like domains"/>
    <property type="match status" value="1"/>
</dbReference>
<dbReference type="Pfam" id="PF07690">
    <property type="entry name" value="MFS_1"/>
    <property type="match status" value="1"/>
</dbReference>
<feature type="transmembrane region" description="Helical" evidence="8">
    <location>
        <begin position="449"/>
        <end position="469"/>
    </location>
</feature>
<evidence type="ECO:0000256" key="2">
    <source>
        <dbReference type="ARBA" id="ARBA00008537"/>
    </source>
</evidence>
<dbReference type="PANTHER" id="PTHR42718:SF9">
    <property type="entry name" value="MAJOR FACILITATOR SUPERFAMILY MULTIDRUG TRANSPORTER MFSC"/>
    <property type="match status" value="1"/>
</dbReference>
<keyword evidence="4" id="KW-1003">Cell membrane</keyword>
<feature type="transmembrane region" description="Helical" evidence="8">
    <location>
        <begin position="417"/>
        <end position="437"/>
    </location>
</feature>
<feature type="transmembrane region" description="Helical" evidence="8">
    <location>
        <begin position="346"/>
        <end position="365"/>
    </location>
</feature>
<evidence type="ECO:0000256" key="8">
    <source>
        <dbReference type="SAM" id="Phobius"/>
    </source>
</evidence>
<feature type="transmembrane region" description="Helical" evidence="8">
    <location>
        <begin position="92"/>
        <end position="111"/>
    </location>
</feature>
<comment type="similarity">
    <text evidence="2">Belongs to the major facilitator superfamily. EmrB family.</text>
</comment>
<proteinExistence type="inferred from homology"/>
<feature type="transmembrane region" description="Helical" evidence="8">
    <location>
        <begin position="283"/>
        <end position="304"/>
    </location>
</feature>
<name>A0ABS5KPM0_9ACTN</name>
<evidence type="ECO:0000256" key="5">
    <source>
        <dbReference type="ARBA" id="ARBA00022692"/>
    </source>
</evidence>
<dbReference type="PANTHER" id="PTHR42718">
    <property type="entry name" value="MAJOR FACILITATOR SUPERFAMILY MULTIDRUG TRANSPORTER MFSC"/>
    <property type="match status" value="1"/>
</dbReference>
<feature type="transmembrane region" description="Helical" evidence="8">
    <location>
        <begin position="371"/>
        <end position="396"/>
    </location>
</feature>
<evidence type="ECO:0000256" key="3">
    <source>
        <dbReference type="ARBA" id="ARBA00022448"/>
    </source>
</evidence>
<evidence type="ECO:0000313" key="11">
    <source>
        <dbReference type="Proteomes" id="UP000730482"/>
    </source>
</evidence>
<evidence type="ECO:0000256" key="6">
    <source>
        <dbReference type="ARBA" id="ARBA00022989"/>
    </source>
</evidence>
<feature type="transmembrane region" description="Helical" evidence="8">
    <location>
        <begin position="151"/>
        <end position="174"/>
    </location>
</feature>
<gene>
    <name evidence="10" type="ORF">KGQ19_13910</name>
</gene>
<dbReference type="Gene3D" id="1.20.1720.10">
    <property type="entry name" value="Multidrug resistance protein D"/>
    <property type="match status" value="1"/>
</dbReference>
<evidence type="ECO:0000313" key="10">
    <source>
        <dbReference type="EMBL" id="MBS2547960.1"/>
    </source>
</evidence>
<dbReference type="PRINTS" id="PR01036">
    <property type="entry name" value="TCRTETB"/>
</dbReference>
<organism evidence="10 11">
    <name type="scientific">Catenulispora pinistramenti</name>
    <dbReference type="NCBI Taxonomy" id="2705254"/>
    <lineage>
        <taxon>Bacteria</taxon>
        <taxon>Bacillati</taxon>
        <taxon>Actinomycetota</taxon>
        <taxon>Actinomycetes</taxon>
        <taxon>Catenulisporales</taxon>
        <taxon>Catenulisporaceae</taxon>
        <taxon>Catenulispora</taxon>
    </lineage>
</organism>
<dbReference type="InterPro" id="IPR004638">
    <property type="entry name" value="EmrB-like"/>
</dbReference>
<comment type="subcellular location">
    <subcellularLocation>
        <location evidence="1">Cell membrane</location>
        <topology evidence="1">Multi-pass membrane protein</topology>
    </subcellularLocation>
</comment>
<evidence type="ECO:0000256" key="4">
    <source>
        <dbReference type="ARBA" id="ARBA00022475"/>
    </source>
</evidence>
<evidence type="ECO:0000259" key="9">
    <source>
        <dbReference type="PROSITE" id="PS50850"/>
    </source>
</evidence>
<keyword evidence="5 8" id="KW-0812">Transmembrane</keyword>
<sequence length="496" mass="51251">MIEQLSPSAPFTAAPRPRQLSQKAAVSVVFVAAMFMNIMDITIVNVALPAIGRQFAVTEASLDAVATGYLVSLAVFIPAAGYLGDRFGAKRVLLLAIAVFTAASVLCGLAGNLGELVAYRVLQGAGSGMMTPVGMAMLYRAFPPHERLRASSILTIPTAMAPALGPVLGGALVTGLSWRWVFFVNLFIGAAAFVFGLLFLAEQRQPRPGRFDVPGFVLSGVGFAAVMYGISQGPGIGWTHPEIIGGITAGAAVLAVLVRVELRAGAPLLRLRLLGNRLFRSTTTAMAVGMAAFLGALFVVPLFFQLGLGLSALQSGLNTLPEALGVMLGAQLGSRVLYRRLGPRRLIVLGLTGTAVSVALMALISSPAELWWMRLLMLALGLAMGQVVVSTQAATFATVSPADTGHASSLFAMARQIGSATGIAVLATVFTAVGTTHTVAGRTTANLTAYHTAFLVAALIALAAVLPALTVKDADAASTVADQSSAADRPESAAHL</sequence>
<feature type="transmembrane region" description="Helical" evidence="8">
    <location>
        <begin position="60"/>
        <end position="80"/>
    </location>
</feature>
<feature type="transmembrane region" description="Helical" evidence="8">
    <location>
        <begin position="213"/>
        <end position="231"/>
    </location>
</feature>